<dbReference type="Proteomes" id="UP001162131">
    <property type="component" value="Unassembled WGS sequence"/>
</dbReference>
<evidence type="ECO:0000256" key="2">
    <source>
        <dbReference type="ARBA" id="ARBA00022448"/>
    </source>
</evidence>
<comment type="caution">
    <text evidence="5">The sequence shown here is derived from an EMBL/GenBank/DDBJ whole genome shotgun (WGS) entry which is preliminary data.</text>
</comment>
<dbReference type="AlphaFoldDB" id="A0AAU9ID54"/>
<evidence type="ECO:0000259" key="4">
    <source>
        <dbReference type="Pfam" id="PF12624"/>
    </source>
</evidence>
<evidence type="ECO:0000313" key="5">
    <source>
        <dbReference type="EMBL" id="CAG9311835.1"/>
    </source>
</evidence>
<organism evidence="5 6">
    <name type="scientific">Blepharisma stoltei</name>
    <dbReference type="NCBI Taxonomy" id="1481888"/>
    <lineage>
        <taxon>Eukaryota</taxon>
        <taxon>Sar</taxon>
        <taxon>Alveolata</taxon>
        <taxon>Ciliophora</taxon>
        <taxon>Postciliodesmatophora</taxon>
        <taxon>Heterotrichea</taxon>
        <taxon>Heterotrichida</taxon>
        <taxon>Blepharismidae</taxon>
        <taxon>Blepharisma</taxon>
    </lineage>
</organism>
<dbReference type="GO" id="GO:0045053">
    <property type="term" value="P:protein retention in Golgi apparatus"/>
    <property type="evidence" value="ECO:0007669"/>
    <property type="project" value="TreeGrafter"/>
</dbReference>
<name>A0AAU9ID54_9CILI</name>
<accession>A0AAU9ID54</accession>
<comment type="similarity">
    <text evidence="1">Belongs to the VPS13 family.</text>
</comment>
<feature type="compositionally biased region" description="Polar residues" evidence="3">
    <location>
        <begin position="224"/>
        <end position="247"/>
    </location>
</feature>
<dbReference type="PANTHER" id="PTHR16166:SF93">
    <property type="entry name" value="INTERMEMBRANE LIPID TRANSFER PROTEIN VPS13"/>
    <property type="match status" value="1"/>
</dbReference>
<reference evidence="5" key="1">
    <citation type="submission" date="2021-09" db="EMBL/GenBank/DDBJ databases">
        <authorList>
            <consortium name="AG Swart"/>
            <person name="Singh M."/>
            <person name="Singh A."/>
            <person name="Seah K."/>
            <person name="Emmerich C."/>
        </authorList>
    </citation>
    <scope>NUCLEOTIDE SEQUENCE</scope>
    <source>
        <strain evidence="5">ATCC30299</strain>
    </source>
</reference>
<dbReference type="InterPro" id="IPR026854">
    <property type="entry name" value="VPS13_N"/>
</dbReference>
<feature type="region of interest" description="Disordered" evidence="3">
    <location>
        <begin position="124"/>
        <end position="147"/>
    </location>
</feature>
<dbReference type="InterPro" id="IPR026847">
    <property type="entry name" value="VPS13"/>
</dbReference>
<evidence type="ECO:0000256" key="1">
    <source>
        <dbReference type="ARBA" id="ARBA00006545"/>
    </source>
</evidence>
<evidence type="ECO:0000313" key="6">
    <source>
        <dbReference type="Proteomes" id="UP001162131"/>
    </source>
</evidence>
<evidence type="ECO:0000256" key="3">
    <source>
        <dbReference type="SAM" id="MobiDB-lite"/>
    </source>
</evidence>
<feature type="compositionally biased region" description="Basic and acidic residues" evidence="3">
    <location>
        <begin position="515"/>
        <end position="535"/>
    </location>
</feature>
<feature type="compositionally biased region" description="Basic and acidic residues" evidence="3">
    <location>
        <begin position="622"/>
        <end position="638"/>
    </location>
</feature>
<keyword evidence="2" id="KW-0813">Transport</keyword>
<dbReference type="Pfam" id="PF12624">
    <property type="entry name" value="VPS13_N"/>
    <property type="match status" value="1"/>
</dbReference>
<keyword evidence="6" id="KW-1185">Reference proteome</keyword>
<feature type="region of interest" description="Disordered" evidence="3">
    <location>
        <begin position="192"/>
        <end position="260"/>
    </location>
</feature>
<feature type="region of interest" description="Disordered" evidence="3">
    <location>
        <begin position="613"/>
        <end position="643"/>
    </location>
</feature>
<dbReference type="EMBL" id="CAJZBQ010000005">
    <property type="protein sequence ID" value="CAG9311835.1"/>
    <property type="molecule type" value="Genomic_DNA"/>
</dbReference>
<sequence>MVIKSKIYEILKQYLGDYLYGFQRDQLDVALLSGRIDLVNVNFRPSKVNDLLLSHGLPFHLKAGLIGKLRVKFHYTSIFSNPIVIEIDDLLLIFGPILSEPSEPAHDRLDTFVSDEELSQDDLFESNHTDSSDCDNLGSEEEVPAMPQGTDVRMLKPAQPVYFENEEDSEVFKKPKVAKKIALPEEVKKAPDAAFFQKPQEKKAPEAAYFPKPQEKKGPVQAKQGAQEQRPGKSNHQQNISKTQPSQGKEALPPPPLQPEHREEGLIERYFSKVLMNLTLIVHRVHIRYEDETYPYNHPFAFGISLDNMEVKTASQEWIFDEKQEIKKKTARKNTTIKECKLERFAIYMNSMAGMLIPTSLWEATLHSQIGIFEALPAYEVRDLILQEGEILSNHPTAALLSPVNGSLCITIAQEAPKLKISGIFEKITMRFSSAMAESIRNFFEYFTNVQLWWSIKRYRPSERIITAPRTDFEQRHLIIKRSTIIKKWFQYAFRFIRAKRKLIKYIRARRKEEEKEREREELIRQKTMPRRTEAKTPTPPPIHIQEPAPSSHNNTQKVSFLSNIPSTPQRENKVLSFLGIGKPRQVPGVANTDLSTLVKEYNIKLLNTSATSATQNTPKKKIAEPQIKKQSPKENIVEPKAPQMKENFGEKYFPSAFENSEIDIKSSGGVFVMLDDETMIEWETGVEEIFLSFRIMVNTMTGAILATKIHSGLRDENGQYSFLDLGKLGESKTEMVRDGLFKTLKRQVIETPKEKALDFTFVYRPGEVKYFGESHPHFNKYEIKGKIAPAKLEYKHMFLTHILALYESFQLDKAHRANLDMNYIKKLELKRKSTLGFREKFIKKQKEVAHSAALKKFVLTRKLVKSLVKFQSELKKNLKKIDAKILPISFDWNVELGGLNLAFYDGRALPCSEFFLNKGTIEIVKTEDQIKACAWGIGAVARDSLENLHDYYEGISSIVGDKLKELKATIESLKIYE</sequence>
<dbReference type="PANTHER" id="PTHR16166">
    <property type="entry name" value="VACUOLAR PROTEIN SORTING-ASSOCIATED PROTEIN VPS13"/>
    <property type="match status" value="1"/>
</dbReference>
<dbReference type="GO" id="GO:0006623">
    <property type="term" value="P:protein targeting to vacuole"/>
    <property type="evidence" value="ECO:0007669"/>
    <property type="project" value="TreeGrafter"/>
</dbReference>
<protein>
    <recommendedName>
        <fullName evidence="4">Chorein N-terminal domain-containing protein</fullName>
    </recommendedName>
</protein>
<proteinExistence type="inferred from homology"/>
<feature type="region of interest" description="Disordered" evidence="3">
    <location>
        <begin position="515"/>
        <end position="557"/>
    </location>
</feature>
<feature type="domain" description="Chorein N-terminal" evidence="4">
    <location>
        <begin position="7"/>
        <end position="517"/>
    </location>
</feature>
<gene>
    <name evidence="5" type="ORF">BSTOLATCC_MIC5095</name>
</gene>